<sequence>MKNIAELINTRTIKSQHAYEKSSGADEVANVFNLFCEQLIIVFPASSAILKDENSRKIFKQQWLQAFKENGITKLEYLRAGLKVARAQNTDFLPSTGKFIAWCKQGISEQIGLPTPEELIRMLMDFSAQRGIVEAEDYPFPNDACYWLVTDLMYESRYRNLSKKDLLEQARIALFDMTKKILDGHKIPKPVKRIGSASVGVTLTREESLNRIQEIKRKFMIGQSDAKAT</sequence>
<evidence type="ECO:0000313" key="2">
    <source>
        <dbReference type="Proteomes" id="UP000199698"/>
    </source>
</evidence>
<protein>
    <submittedName>
        <fullName evidence="1">Phage replication protein P</fullName>
    </submittedName>
</protein>
<name>A0A1C4DBC4_9GAMM</name>
<dbReference type="GO" id="GO:0006270">
    <property type="term" value="P:DNA replication initiation"/>
    <property type="evidence" value="ECO:0007669"/>
    <property type="project" value="InterPro"/>
</dbReference>
<dbReference type="STRING" id="1798183.GA0061080_10668"/>
<organism evidence="1 2">
    <name type="scientific">Gilliamella intestini</name>
    <dbReference type="NCBI Taxonomy" id="1798183"/>
    <lineage>
        <taxon>Bacteria</taxon>
        <taxon>Pseudomonadati</taxon>
        <taxon>Pseudomonadota</taxon>
        <taxon>Gammaproteobacteria</taxon>
        <taxon>Orbales</taxon>
        <taxon>Orbaceae</taxon>
        <taxon>Gilliamella</taxon>
    </lineage>
</organism>
<dbReference type="EMBL" id="FMBA01000066">
    <property type="protein sequence ID" value="SCC28520.1"/>
    <property type="molecule type" value="Genomic_DNA"/>
</dbReference>
<proteinExistence type="predicted"/>
<dbReference type="InterPro" id="IPR009731">
    <property type="entry name" value="P-like"/>
</dbReference>
<dbReference type="Proteomes" id="UP000199698">
    <property type="component" value="Unassembled WGS sequence"/>
</dbReference>
<dbReference type="AlphaFoldDB" id="A0A1C4DBC4"/>
<keyword evidence="2" id="KW-1185">Reference proteome</keyword>
<dbReference type="Pfam" id="PF06992">
    <property type="entry name" value="Phage_lambda_P"/>
    <property type="match status" value="1"/>
</dbReference>
<dbReference type="RefSeq" id="WP_091125710.1">
    <property type="nucleotide sequence ID" value="NZ_FMBA01000066.1"/>
</dbReference>
<accession>A0A1C4DBC4</accession>
<evidence type="ECO:0000313" key="1">
    <source>
        <dbReference type="EMBL" id="SCC28520.1"/>
    </source>
</evidence>
<dbReference type="OrthoDB" id="5675790at2"/>
<gene>
    <name evidence="1" type="ORF">GA0061080_10668</name>
</gene>
<reference evidence="2" key="1">
    <citation type="submission" date="2016-08" db="EMBL/GenBank/DDBJ databases">
        <authorList>
            <person name="Varghese N."/>
            <person name="Submissions Spin"/>
        </authorList>
    </citation>
    <scope>NUCLEOTIDE SEQUENCE [LARGE SCALE GENOMIC DNA]</scope>
    <source>
        <strain evidence="2">R-53144</strain>
    </source>
</reference>